<organism evidence="1 2">
    <name type="scientific">Microbacterium ginsengiterrae</name>
    <dbReference type="NCBI Taxonomy" id="546115"/>
    <lineage>
        <taxon>Bacteria</taxon>
        <taxon>Bacillati</taxon>
        <taxon>Actinomycetota</taxon>
        <taxon>Actinomycetes</taxon>
        <taxon>Micrococcales</taxon>
        <taxon>Microbacteriaceae</taxon>
        <taxon>Microbacterium</taxon>
    </lineage>
</organism>
<keyword evidence="2" id="KW-1185">Reference proteome</keyword>
<protein>
    <submittedName>
        <fullName evidence="1">Uncharacterized protein</fullName>
    </submittedName>
</protein>
<gene>
    <name evidence="1" type="ORF">HD600_002526</name>
</gene>
<dbReference type="Proteomes" id="UP000517712">
    <property type="component" value="Unassembled WGS sequence"/>
</dbReference>
<name>A0A7W9FE63_9MICO</name>
<dbReference type="AlphaFoldDB" id="A0A7W9FE63"/>
<accession>A0A7W9FE63</accession>
<sequence length="34" mass="3556">MIIAPITASAAGYDASRVAHMSSFGFGIRRSARS</sequence>
<evidence type="ECO:0000313" key="2">
    <source>
        <dbReference type="Proteomes" id="UP000517712"/>
    </source>
</evidence>
<comment type="caution">
    <text evidence="1">The sequence shown here is derived from an EMBL/GenBank/DDBJ whole genome shotgun (WGS) entry which is preliminary data.</text>
</comment>
<reference evidence="1 2" key="1">
    <citation type="submission" date="2020-08" db="EMBL/GenBank/DDBJ databases">
        <title>Sequencing the genomes of 1000 actinobacteria strains.</title>
        <authorList>
            <person name="Klenk H.-P."/>
        </authorList>
    </citation>
    <scope>NUCLEOTIDE SEQUENCE [LARGE SCALE GENOMIC DNA]</scope>
    <source>
        <strain evidence="1 2">DSM 24823</strain>
    </source>
</reference>
<dbReference type="EMBL" id="JACHMU010000001">
    <property type="protein sequence ID" value="MBB5744029.1"/>
    <property type="molecule type" value="Genomic_DNA"/>
</dbReference>
<proteinExistence type="predicted"/>
<evidence type="ECO:0000313" key="1">
    <source>
        <dbReference type="EMBL" id="MBB5744029.1"/>
    </source>
</evidence>